<dbReference type="SUPFAM" id="SSF52172">
    <property type="entry name" value="CheY-like"/>
    <property type="match status" value="1"/>
</dbReference>
<feature type="modified residue" description="4-aspartylphosphate" evidence="2">
    <location>
        <position position="55"/>
    </location>
</feature>
<dbReference type="RefSeq" id="WP_091842313.1">
    <property type="nucleotide sequence ID" value="NZ_FOAN01000014.1"/>
</dbReference>
<evidence type="ECO:0000256" key="1">
    <source>
        <dbReference type="ARBA" id="ARBA00022553"/>
    </source>
</evidence>
<sequence>MSKPIALIVEDEPLLMMHAVDIVEDAGFDVLEAANADAAVAILETRDDIRVVVTDVQMPGSMDGVKLAKAVRDRWPPILIIVVSGHHKLQSGELPDDVTFLSKPYSARQMHQALSRMG</sequence>
<evidence type="ECO:0000313" key="5">
    <source>
        <dbReference type="Proteomes" id="UP000199664"/>
    </source>
</evidence>
<dbReference type="PANTHER" id="PTHR44591:SF21">
    <property type="entry name" value="TWO-COMPONENT RESPONSE REGULATOR"/>
    <property type="match status" value="1"/>
</dbReference>
<dbReference type="InterPro" id="IPR001789">
    <property type="entry name" value="Sig_transdc_resp-reg_receiver"/>
</dbReference>
<gene>
    <name evidence="4" type="ORF">SAMN04515666_1143</name>
</gene>
<evidence type="ECO:0000256" key="2">
    <source>
        <dbReference type="PROSITE-ProRule" id="PRU00169"/>
    </source>
</evidence>
<dbReference type="Gene3D" id="3.40.50.2300">
    <property type="match status" value="1"/>
</dbReference>
<keyword evidence="5" id="KW-1185">Reference proteome</keyword>
<dbReference type="STRING" id="1036779.SAMN04515666_1143"/>
<dbReference type="AlphaFoldDB" id="A0A1H7ZBT1"/>
<dbReference type="EMBL" id="FOAN01000014">
    <property type="protein sequence ID" value="SEM54959.1"/>
    <property type="molecule type" value="Genomic_DNA"/>
</dbReference>
<protein>
    <submittedName>
        <fullName evidence="4">Response regulator receiver domain-containing protein</fullName>
    </submittedName>
</protein>
<feature type="domain" description="Response regulatory" evidence="3">
    <location>
        <begin position="5"/>
        <end position="118"/>
    </location>
</feature>
<dbReference type="InterPro" id="IPR050595">
    <property type="entry name" value="Bact_response_regulator"/>
</dbReference>
<dbReference type="SMART" id="SM00448">
    <property type="entry name" value="REC"/>
    <property type="match status" value="1"/>
</dbReference>
<keyword evidence="1 2" id="KW-0597">Phosphoprotein</keyword>
<name>A0A1H7ZBT1_9HYPH</name>
<proteinExistence type="predicted"/>
<dbReference type="InterPro" id="IPR011006">
    <property type="entry name" value="CheY-like_superfamily"/>
</dbReference>
<dbReference type="Pfam" id="PF00072">
    <property type="entry name" value="Response_reg"/>
    <property type="match status" value="1"/>
</dbReference>
<dbReference type="PANTHER" id="PTHR44591">
    <property type="entry name" value="STRESS RESPONSE REGULATOR PROTEIN 1"/>
    <property type="match status" value="1"/>
</dbReference>
<evidence type="ECO:0000259" key="3">
    <source>
        <dbReference type="PROSITE" id="PS50110"/>
    </source>
</evidence>
<accession>A0A1H7ZBT1</accession>
<dbReference type="GO" id="GO:0000160">
    <property type="term" value="P:phosphorelay signal transduction system"/>
    <property type="evidence" value="ECO:0007669"/>
    <property type="project" value="InterPro"/>
</dbReference>
<reference evidence="5" key="1">
    <citation type="submission" date="2016-10" db="EMBL/GenBank/DDBJ databases">
        <authorList>
            <person name="Varghese N."/>
            <person name="Submissions S."/>
        </authorList>
    </citation>
    <scope>NUCLEOTIDE SEQUENCE [LARGE SCALE GENOMIC DNA]</scope>
    <source>
        <strain evidence="5">LMG 26383,CCUG 61248,R- 45681</strain>
    </source>
</reference>
<dbReference type="Proteomes" id="UP000199664">
    <property type="component" value="Unassembled WGS sequence"/>
</dbReference>
<organism evidence="4 5">
    <name type="scientific">Bosea lupini</name>
    <dbReference type="NCBI Taxonomy" id="1036779"/>
    <lineage>
        <taxon>Bacteria</taxon>
        <taxon>Pseudomonadati</taxon>
        <taxon>Pseudomonadota</taxon>
        <taxon>Alphaproteobacteria</taxon>
        <taxon>Hyphomicrobiales</taxon>
        <taxon>Boseaceae</taxon>
        <taxon>Bosea</taxon>
    </lineage>
</organism>
<evidence type="ECO:0000313" key="4">
    <source>
        <dbReference type="EMBL" id="SEM54959.1"/>
    </source>
</evidence>
<dbReference type="PROSITE" id="PS50110">
    <property type="entry name" value="RESPONSE_REGULATORY"/>
    <property type="match status" value="1"/>
</dbReference>
<dbReference type="OrthoDB" id="9784719at2"/>